<dbReference type="PRINTS" id="PR00320">
    <property type="entry name" value="GPROTEINBRPT"/>
</dbReference>
<dbReference type="SUPFAM" id="SSF52540">
    <property type="entry name" value="P-loop containing nucleoside triphosphate hydrolases"/>
    <property type="match status" value="1"/>
</dbReference>
<dbReference type="InterPro" id="IPR020472">
    <property type="entry name" value="WD40_PAC1"/>
</dbReference>
<feature type="domain" description="Arm-like repeat" evidence="5">
    <location>
        <begin position="169"/>
        <end position="568"/>
    </location>
</feature>
<dbReference type="InterPro" id="IPR050995">
    <property type="entry name" value="WD-F-box_domain-protein"/>
</dbReference>
<dbReference type="Pfam" id="PF00805">
    <property type="entry name" value="Pentapeptide"/>
    <property type="match status" value="1"/>
</dbReference>
<accession>A0A9P6RMC9</accession>
<dbReference type="PROSITE" id="PS50082">
    <property type="entry name" value="WD_REPEATS_2"/>
    <property type="match status" value="13"/>
</dbReference>
<dbReference type="PANTHER" id="PTHR14604:SF4">
    <property type="entry name" value="F-BOX DOMAIN-CONTAINING PROTEIN"/>
    <property type="match status" value="1"/>
</dbReference>
<dbReference type="Proteomes" id="UP000738325">
    <property type="component" value="Unassembled WGS sequence"/>
</dbReference>
<dbReference type="InterPro" id="IPR015943">
    <property type="entry name" value="WD40/YVTN_repeat-like_dom_sf"/>
</dbReference>
<feature type="repeat" description="WD" evidence="3">
    <location>
        <begin position="1490"/>
        <end position="1531"/>
    </location>
</feature>
<gene>
    <name evidence="6" type="ORF">BGZ99_003634</name>
</gene>
<evidence type="ECO:0000256" key="1">
    <source>
        <dbReference type="ARBA" id="ARBA00022574"/>
    </source>
</evidence>
<evidence type="ECO:0000259" key="5">
    <source>
        <dbReference type="Pfam" id="PF23948"/>
    </source>
</evidence>
<dbReference type="OrthoDB" id="674604at2759"/>
<evidence type="ECO:0000313" key="7">
    <source>
        <dbReference type="Proteomes" id="UP000738325"/>
    </source>
</evidence>
<dbReference type="EMBL" id="JAAAIP010000229">
    <property type="protein sequence ID" value="KAG0321867.1"/>
    <property type="molecule type" value="Genomic_DNA"/>
</dbReference>
<dbReference type="InterPro" id="IPR001646">
    <property type="entry name" value="5peptide_repeat"/>
</dbReference>
<organism evidence="6 7">
    <name type="scientific">Dissophora globulifera</name>
    <dbReference type="NCBI Taxonomy" id="979702"/>
    <lineage>
        <taxon>Eukaryota</taxon>
        <taxon>Fungi</taxon>
        <taxon>Fungi incertae sedis</taxon>
        <taxon>Mucoromycota</taxon>
        <taxon>Mortierellomycotina</taxon>
        <taxon>Mortierellomycetes</taxon>
        <taxon>Mortierellales</taxon>
        <taxon>Mortierellaceae</taxon>
        <taxon>Dissophora</taxon>
    </lineage>
</organism>
<feature type="repeat" description="WD" evidence="3">
    <location>
        <begin position="1280"/>
        <end position="1321"/>
    </location>
</feature>
<dbReference type="InterPro" id="IPR007111">
    <property type="entry name" value="NACHT_NTPase"/>
</dbReference>
<feature type="repeat" description="WD" evidence="3">
    <location>
        <begin position="1658"/>
        <end position="1699"/>
    </location>
</feature>
<dbReference type="Pfam" id="PF23948">
    <property type="entry name" value="ARM_5"/>
    <property type="match status" value="1"/>
</dbReference>
<feature type="repeat" description="WD" evidence="3">
    <location>
        <begin position="1196"/>
        <end position="1237"/>
    </location>
</feature>
<feature type="repeat" description="WD" evidence="3">
    <location>
        <begin position="1700"/>
        <end position="1741"/>
    </location>
</feature>
<evidence type="ECO:0000259" key="4">
    <source>
        <dbReference type="Pfam" id="PF05729"/>
    </source>
</evidence>
<dbReference type="InterPro" id="IPR027417">
    <property type="entry name" value="P-loop_NTPase"/>
</dbReference>
<feature type="repeat" description="WD" evidence="3">
    <location>
        <begin position="1616"/>
        <end position="1657"/>
    </location>
</feature>
<reference evidence="6" key="1">
    <citation type="journal article" date="2020" name="Fungal Divers.">
        <title>Resolving the Mortierellaceae phylogeny through synthesis of multi-gene phylogenetics and phylogenomics.</title>
        <authorList>
            <person name="Vandepol N."/>
            <person name="Liber J."/>
            <person name="Desiro A."/>
            <person name="Na H."/>
            <person name="Kennedy M."/>
            <person name="Barry K."/>
            <person name="Grigoriev I.V."/>
            <person name="Miller A.N."/>
            <person name="O'Donnell K."/>
            <person name="Stajich J.E."/>
            <person name="Bonito G."/>
        </authorList>
    </citation>
    <scope>NUCLEOTIDE SEQUENCE</scope>
    <source>
        <strain evidence="6">REB-010B</strain>
    </source>
</reference>
<dbReference type="CDD" id="cd00200">
    <property type="entry name" value="WD40"/>
    <property type="match status" value="2"/>
</dbReference>
<feature type="repeat" description="WD" evidence="3">
    <location>
        <begin position="1238"/>
        <end position="1279"/>
    </location>
</feature>
<keyword evidence="2" id="KW-0677">Repeat</keyword>
<evidence type="ECO:0000256" key="2">
    <source>
        <dbReference type="ARBA" id="ARBA00022737"/>
    </source>
</evidence>
<dbReference type="InterPro" id="IPR056251">
    <property type="entry name" value="Arm_rpt_dom"/>
</dbReference>
<proteinExistence type="predicted"/>
<feature type="repeat" description="WD" evidence="3">
    <location>
        <begin position="1448"/>
        <end position="1489"/>
    </location>
</feature>
<dbReference type="InterPro" id="IPR019775">
    <property type="entry name" value="WD40_repeat_CS"/>
</dbReference>
<protein>
    <submittedName>
        <fullName evidence="6">Uncharacterized protein</fullName>
    </submittedName>
</protein>
<dbReference type="Pfam" id="PF05729">
    <property type="entry name" value="NACHT"/>
    <property type="match status" value="1"/>
</dbReference>
<evidence type="ECO:0000313" key="6">
    <source>
        <dbReference type="EMBL" id="KAG0321867.1"/>
    </source>
</evidence>
<dbReference type="Pfam" id="PF00400">
    <property type="entry name" value="WD40"/>
    <property type="match status" value="12"/>
</dbReference>
<dbReference type="SUPFAM" id="SSF50978">
    <property type="entry name" value="WD40 repeat-like"/>
    <property type="match status" value="3"/>
</dbReference>
<feature type="repeat" description="WD" evidence="3">
    <location>
        <begin position="1322"/>
        <end position="1358"/>
    </location>
</feature>
<dbReference type="PROSITE" id="PS00678">
    <property type="entry name" value="WD_REPEATS_1"/>
    <property type="match status" value="9"/>
</dbReference>
<dbReference type="InterPro" id="IPR036322">
    <property type="entry name" value="WD40_repeat_dom_sf"/>
</dbReference>
<dbReference type="SMART" id="SM00320">
    <property type="entry name" value="WD40"/>
    <property type="match status" value="14"/>
</dbReference>
<dbReference type="SUPFAM" id="SSF141571">
    <property type="entry name" value="Pentapeptide repeat-like"/>
    <property type="match status" value="1"/>
</dbReference>
<keyword evidence="7" id="KW-1185">Reference proteome</keyword>
<dbReference type="PANTHER" id="PTHR14604">
    <property type="entry name" value="WD40 REPEAT PF20"/>
    <property type="match status" value="1"/>
</dbReference>
<evidence type="ECO:0000256" key="3">
    <source>
        <dbReference type="PROSITE-ProRule" id="PRU00221"/>
    </source>
</evidence>
<comment type="caution">
    <text evidence="6">The sequence shown here is derived from an EMBL/GenBank/DDBJ whole genome shotgun (WGS) entry which is preliminary data.</text>
</comment>
<dbReference type="Gene3D" id="2.160.20.80">
    <property type="entry name" value="E3 ubiquitin-protein ligase SopA"/>
    <property type="match status" value="1"/>
</dbReference>
<dbReference type="Gene3D" id="3.40.50.300">
    <property type="entry name" value="P-loop containing nucleotide triphosphate hydrolases"/>
    <property type="match status" value="1"/>
</dbReference>
<feature type="repeat" description="WD" evidence="3">
    <location>
        <begin position="1406"/>
        <end position="1442"/>
    </location>
</feature>
<dbReference type="PROSITE" id="PS50294">
    <property type="entry name" value="WD_REPEATS_REGION"/>
    <property type="match status" value="13"/>
</dbReference>
<feature type="repeat" description="WD" evidence="3">
    <location>
        <begin position="1364"/>
        <end position="1405"/>
    </location>
</feature>
<sequence>MELSRPFQPSRPVQDALAVANANLKIARSTQDQKQALEYCRAAKKELARIDDLTSSTRLDQIVAAHRENGRVLESLGLGDEAIISYRKADEFQLALLSPVDSTSPGHNVLEVISATIFGRDFQPHLFKGIPPKPDEALTDTRQLAYCLTLLKAWPSLDDALNEPTRIWLDNTRVNEDEQERLKTMAVDLLLEFMRDGLKDERATAEIACIAPVLEGDNFRSLLGILIVNFKADPLLHIYSLEGLNKIIQCAPPGSMDPDDLIEILEYVKLCLQDTQTQSLDRVCRLTRTVSHILDAVVDGNIKDLDRKTLHNPILLLLSNIEKELEKSTHPYLVFQASYASQSLLRISDEKQPWKNVHPITGTTVKETTRLFSAVKGFNTDVAGDTVQGGPEDPGQILGTVRVAYKHFSALERGGQEFQEALQGSFNHERGWYPILRGIDTALRKGELTKVKAMVCNAPCRSELAFQWGVCQRLGSLAADPIWDTDSQEGAVAFLSEIYQNDAVWGQETIIKQYILDILMQLASTSGSIKEAADNLLREFANDLDEGKQALYNASRKEGPSSHLLKAALPPSSSSPLLDRVQMKIAVEADLRNLACNRLEELVDTLYIVPEAKAYRQAADDDLFDLTTKAKEFLDSDKKVLLIWGDSGAGKSTFNRKLEKELWNNYSNCKDRVLRKEKKIPVFVSLAAIDKPESDLIGRQLRKAHFSDAQIQKLKANRDFVLICDGYDEYQQGSNLYIINRLNQPGQWKAQMVISCRSEYLSNEYRYIFRPEDRDGQKGEALLQEAVIAPFSKERIQAYIEQYVAKMAPQWEAKDYLRVFEQNLDLQKMVTNPFLLMLSLKVLPNMTNFGPSVKITRVILYDEFVEQWVEEGRERLLERELVGDEKKAFDTLSDDSFLQNAIQFVKDLAVAVFKNQDGNPIIEYSPDQGNDTWKVNVFGLDDDKKLLREACPLRRDGNLHQFIHQSVLEYGIARAIFEPQQWAEFGTEEQYNSVAWTERGKHQGVSVATMSAPNNNSPLLWRSFVDKPAVLQFLAERVLQELVFEQQLYDFIEYSKTDEKWCTAAANAITILVRARVRFNGEDLRGIRIPGADLTGGLFDYAQLQGADLRDVNLCNVWLRHANLDNAQMSGVQFGEWPHFFFRGIVQSCVYSPDGKTFAVGGGIGESYPYVTDGRNGSIGTIDVYDTSTWEKIHTLNGHTKGVCSVTYSPSGCHIASGSRDGTVRLWDVQTGASDHILSGHADIVWSVTYSPGGYHIATGSRDNTVRLWDAQTGEPGIVLSGHNSAVRSVAYSPSGRQIVSGSEDNTVRLWDAQTGTSGPSLNGHTRSVTSVAYSPSGHQIASGSEDKTLRLWDAQTGAPGLILRGHVLAIFSVAYSPSGHQIASGGQDNTLWIWDAQTGAPNLVFDSQSYTVSSVAFSPSGHQIASGGRGHRVMLWNAQTGAPGSILGRHTDVITGVTKSRRGYLVASGNYDRTVRVWDAPTGGSNHFLSGHTYGVTSVTYSPSGHEIASGSSDRRVRLWDAQTGTPGLVLSGHADMVTSVAYSPSGHQIASGSWDKTVLLWDALTGAPGLILSGHSHGITSVAYSPNGRQIVSGSLDSTVRLWDAQTGAPGLILVGHTATVTSVAFSPSSRQVASGGNDKVVRLWDAHTGAPGPTLSNYYDVVTTVAYSPSGHQIAIGNVNRLVDLWDAQTGTHYHALNGHKNVVTSVAYSPSGHYIVSASRDKMVRLWNMSSGNCHVFVTDERVSSLAWMPTLNGLYFATGCENSVRTWQVVEQVDGDCQIRLLWSSMNEILSVSDTSIQNVQGLCRTNIRLLEQRGAMGNPIMP</sequence>
<feature type="repeat" description="WD" evidence="3">
    <location>
        <begin position="1574"/>
        <end position="1610"/>
    </location>
</feature>
<feature type="domain" description="NACHT" evidence="4">
    <location>
        <begin position="640"/>
        <end position="805"/>
    </location>
</feature>
<name>A0A9P6RMC9_9FUNG</name>
<keyword evidence="1 3" id="KW-0853">WD repeat</keyword>
<dbReference type="Gene3D" id="2.130.10.10">
    <property type="entry name" value="YVTN repeat-like/Quinoprotein amine dehydrogenase"/>
    <property type="match status" value="6"/>
</dbReference>
<feature type="repeat" description="WD" evidence="3">
    <location>
        <begin position="1532"/>
        <end position="1564"/>
    </location>
</feature>
<dbReference type="InterPro" id="IPR001680">
    <property type="entry name" value="WD40_rpt"/>
</dbReference>